<dbReference type="AlphaFoldDB" id="A0A2V0QD90"/>
<protein>
    <submittedName>
        <fullName evidence="1">RecA-superfamily ATPase</fullName>
    </submittedName>
</protein>
<dbReference type="EMBL" id="BGJZ01000217">
    <property type="protein sequence ID" value="GBH10989.1"/>
    <property type="molecule type" value="Genomic_DNA"/>
</dbReference>
<organism evidence="1 2">
    <name type="scientific">Pseudomonas syringae pv. actinidiae</name>
    <dbReference type="NCBI Taxonomy" id="103796"/>
    <lineage>
        <taxon>Bacteria</taxon>
        <taxon>Pseudomonadati</taxon>
        <taxon>Pseudomonadota</taxon>
        <taxon>Gammaproteobacteria</taxon>
        <taxon>Pseudomonadales</taxon>
        <taxon>Pseudomonadaceae</taxon>
        <taxon>Pseudomonas</taxon>
        <taxon>Pseudomonas syringae</taxon>
    </lineage>
</organism>
<dbReference type="Proteomes" id="UP000247480">
    <property type="component" value="Unassembled WGS sequence"/>
</dbReference>
<reference evidence="1 2" key="1">
    <citation type="submission" date="2018-04" db="EMBL/GenBank/DDBJ databases">
        <title>Draft genome sequence of Pseudomonas syringae pv. actinidiae biovar 1 strains isolated from kiwifruit in Kagawa prefecture.</title>
        <authorList>
            <person name="Tabuchi M."/>
            <person name="Saito M."/>
            <person name="Fujiwara S."/>
            <person name="Sasa N."/>
            <person name="Akimitsu K."/>
            <person name="Gomi K."/>
            <person name="Konishi-Sugita S."/>
            <person name="Hamano K."/>
            <person name="Kataoka I."/>
        </authorList>
    </citation>
    <scope>NUCLEOTIDE SEQUENCE [LARGE SCALE GENOMIC DNA]</scope>
    <source>
        <strain evidence="1 2">MAFF212206</strain>
    </source>
</reference>
<sequence>MDAGDEVIIKWQAYEDRVGTSPIDGTYHEFDPIKLVEGNLYVGIPFVIPYAGLVEPVITVGSGRVTYTLKKANGQRGEHSTLTIITRMAGTGLCSESFPGVCNAFVGDGSGSTI</sequence>
<proteinExistence type="predicted"/>
<gene>
    <name evidence="1" type="ORF">KPSA1_04418</name>
</gene>
<evidence type="ECO:0000313" key="2">
    <source>
        <dbReference type="Proteomes" id="UP000247480"/>
    </source>
</evidence>
<dbReference type="RefSeq" id="WP_017698489.1">
    <property type="nucleotide sequence ID" value="NZ_AP019411.1"/>
</dbReference>
<name>A0A2V0QD90_PSESF</name>
<comment type="caution">
    <text evidence="1">The sequence shown here is derived from an EMBL/GenBank/DDBJ whole genome shotgun (WGS) entry which is preliminary data.</text>
</comment>
<evidence type="ECO:0000313" key="1">
    <source>
        <dbReference type="EMBL" id="GBH10989.1"/>
    </source>
</evidence>
<accession>A0A2V0QD90</accession>